<evidence type="ECO:0000313" key="8">
    <source>
        <dbReference type="Proteomes" id="UP001193501"/>
    </source>
</evidence>
<dbReference type="RefSeq" id="WP_168774289.1">
    <property type="nucleotide sequence ID" value="NZ_JAABNR010000006.1"/>
</dbReference>
<feature type="transmembrane region" description="Helical" evidence="6">
    <location>
        <begin position="43"/>
        <end position="60"/>
    </location>
</feature>
<feature type="transmembrane region" description="Helical" evidence="6">
    <location>
        <begin position="307"/>
        <end position="325"/>
    </location>
</feature>
<dbReference type="InterPro" id="IPR005495">
    <property type="entry name" value="LptG/LptF_permease"/>
</dbReference>
<dbReference type="GO" id="GO:0043190">
    <property type="term" value="C:ATP-binding cassette (ABC) transporter complex"/>
    <property type="evidence" value="ECO:0007669"/>
    <property type="project" value="InterPro"/>
</dbReference>
<feature type="transmembrane region" description="Helical" evidence="6">
    <location>
        <begin position="12"/>
        <end position="31"/>
    </location>
</feature>
<comment type="subcellular location">
    <subcellularLocation>
        <location evidence="1">Cell membrane</location>
        <topology evidence="1">Multi-pass membrane protein</topology>
    </subcellularLocation>
</comment>
<evidence type="ECO:0000256" key="2">
    <source>
        <dbReference type="ARBA" id="ARBA00022475"/>
    </source>
</evidence>
<keyword evidence="5 6" id="KW-0472">Membrane</keyword>
<evidence type="ECO:0000313" key="7">
    <source>
        <dbReference type="EMBL" id="NBZ87474.1"/>
    </source>
</evidence>
<comment type="caution">
    <text evidence="7">The sequence shown here is derived from an EMBL/GenBank/DDBJ whole genome shotgun (WGS) entry which is preliminary data.</text>
</comment>
<evidence type="ECO:0000256" key="1">
    <source>
        <dbReference type="ARBA" id="ARBA00004651"/>
    </source>
</evidence>
<proteinExistence type="predicted"/>
<feature type="transmembrane region" description="Helical" evidence="6">
    <location>
        <begin position="95"/>
        <end position="117"/>
    </location>
</feature>
<evidence type="ECO:0000256" key="4">
    <source>
        <dbReference type="ARBA" id="ARBA00022989"/>
    </source>
</evidence>
<keyword evidence="8" id="KW-1185">Reference proteome</keyword>
<dbReference type="NCBIfam" id="TIGR04408">
    <property type="entry name" value="LptG_lptG"/>
    <property type="match status" value="1"/>
</dbReference>
<feature type="transmembrane region" description="Helical" evidence="6">
    <location>
        <begin position="337"/>
        <end position="359"/>
    </location>
</feature>
<feature type="transmembrane region" description="Helical" evidence="6">
    <location>
        <begin position="281"/>
        <end position="300"/>
    </location>
</feature>
<evidence type="ECO:0000256" key="6">
    <source>
        <dbReference type="SAM" id="Phobius"/>
    </source>
</evidence>
<dbReference type="EMBL" id="JAABNR010000006">
    <property type="protein sequence ID" value="NBZ87474.1"/>
    <property type="molecule type" value="Genomic_DNA"/>
</dbReference>
<accession>A0AAE4Y931</accession>
<dbReference type="Proteomes" id="UP001193501">
    <property type="component" value="Unassembled WGS sequence"/>
</dbReference>
<keyword evidence="3 6" id="KW-0812">Transmembrane</keyword>
<evidence type="ECO:0000256" key="3">
    <source>
        <dbReference type="ARBA" id="ARBA00022692"/>
    </source>
</evidence>
<dbReference type="InterPro" id="IPR030923">
    <property type="entry name" value="LptG"/>
</dbReference>
<dbReference type="Pfam" id="PF03739">
    <property type="entry name" value="LptF_LptG"/>
    <property type="match status" value="1"/>
</dbReference>
<keyword evidence="2" id="KW-1003">Cell membrane</keyword>
<dbReference type="GO" id="GO:0055085">
    <property type="term" value="P:transmembrane transport"/>
    <property type="evidence" value="ECO:0007669"/>
    <property type="project" value="InterPro"/>
</dbReference>
<sequence length="364" mass="39082">MVLHLYIARRFLWLTFRIFAGFFALMVALDMVDELRRFSDEGLTLSGALMLAVMNVPATFYKLLPLIVILSAISLFIGLARSSELVVMRASGRSGLVILLAPAVTAFLLGAVCVTVLDPLVAATSRRYDVLSQGQSRGGSVLSVSEAGLWLRQGSEEGQTVVSAARANLDGTALYEVTFLTFGPDGTPETRIEAQEAVLGEGAWDLSGAKRWSLRQENPERRAEALGPGASLPTDLTRDRIRAGFGTPGAIGFWALPDYIAGLHRAGFSALGHEVWYQMELAQPLLFAAMVLLAGGFTMGHARLRRGGLLILGAVLSGFAVFFLRNFGQVLGENGQIPILLAAWTPPIAALLFALGLLLHLEDG</sequence>
<dbReference type="GO" id="GO:0015920">
    <property type="term" value="P:lipopolysaccharide transport"/>
    <property type="evidence" value="ECO:0007669"/>
    <property type="project" value="TreeGrafter"/>
</dbReference>
<dbReference type="PANTHER" id="PTHR33529:SF2">
    <property type="entry name" value="LIPOPOLYSACCHARIDE EXPORT SYSTEM PERMEASE PROTEIN LPTG"/>
    <property type="match status" value="1"/>
</dbReference>
<protein>
    <submittedName>
        <fullName evidence="7">LPS export ABC transporter permease LptG</fullName>
    </submittedName>
</protein>
<name>A0AAE4Y931_9RHOB</name>
<reference evidence="7" key="1">
    <citation type="submission" date="2020-01" db="EMBL/GenBank/DDBJ databases">
        <authorList>
            <person name="Chen W.-M."/>
        </authorList>
    </citation>
    <scope>NUCLEOTIDE SEQUENCE</scope>
    <source>
        <strain evidence="7">CYK-10</strain>
    </source>
</reference>
<feature type="transmembrane region" description="Helical" evidence="6">
    <location>
        <begin position="66"/>
        <end position="83"/>
    </location>
</feature>
<keyword evidence="4 6" id="KW-1133">Transmembrane helix</keyword>
<evidence type="ECO:0000256" key="5">
    <source>
        <dbReference type="ARBA" id="ARBA00023136"/>
    </source>
</evidence>
<dbReference type="PANTHER" id="PTHR33529">
    <property type="entry name" value="SLR0882 PROTEIN-RELATED"/>
    <property type="match status" value="1"/>
</dbReference>
<dbReference type="AlphaFoldDB" id="A0AAE4Y931"/>
<gene>
    <name evidence="7" type="primary">lptG</name>
    <name evidence="7" type="ORF">GV832_07770</name>
</gene>
<organism evidence="7 8">
    <name type="scientific">Stagnihabitans tardus</name>
    <dbReference type="NCBI Taxonomy" id="2699202"/>
    <lineage>
        <taxon>Bacteria</taxon>
        <taxon>Pseudomonadati</taxon>
        <taxon>Pseudomonadota</taxon>
        <taxon>Alphaproteobacteria</taxon>
        <taxon>Rhodobacterales</taxon>
        <taxon>Paracoccaceae</taxon>
        <taxon>Stagnihabitans</taxon>
    </lineage>
</organism>